<evidence type="ECO:0000259" key="4">
    <source>
        <dbReference type="Pfam" id="PF00134"/>
    </source>
</evidence>
<dbReference type="GO" id="GO:0051301">
    <property type="term" value="P:cell division"/>
    <property type="evidence" value="ECO:0007669"/>
    <property type="project" value="UniProtKB-KW"/>
</dbReference>
<keyword evidence="2" id="KW-0195">Cyclin</keyword>
<accession>S8C6E0</accession>
<organism evidence="5 6">
    <name type="scientific">Genlisea aurea</name>
    <dbReference type="NCBI Taxonomy" id="192259"/>
    <lineage>
        <taxon>Eukaryota</taxon>
        <taxon>Viridiplantae</taxon>
        <taxon>Streptophyta</taxon>
        <taxon>Embryophyta</taxon>
        <taxon>Tracheophyta</taxon>
        <taxon>Spermatophyta</taxon>
        <taxon>Magnoliopsida</taxon>
        <taxon>eudicotyledons</taxon>
        <taxon>Gunneridae</taxon>
        <taxon>Pentapetalae</taxon>
        <taxon>asterids</taxon>
        <taxon>lamiids</taxon>
        <taxon>Lamiales</taxon>
        <taxon>Lentibulariaceae</taxon>
        <taxon>Genlisea</taxon>
    </lineage>
</organism>
<reference evidence="5 6" key="1">
    <citation type="journal article" date="2013" name="BMC Genomics">
        <title>The miniature genome of a carnivorous plant Genlisea aurea contains a low number of genes and short non-coding sequences.</title>
        <authorList>
            <person name="Leushkin E.V."/>
            <person name="Sutormin R.A."/>
            <person name="Nabieva E.R."/>
            <person name="Penin A.A."/>
            <person name="Kondrashov A.S."/>
            <person name="Logacheva M.D."/>
        </authorList>
    </citation>
    <scope>NUCLEOTIDE SEQUENCE [LARGE SCALE GENOMIC DNA]</scope>
</reference>
<protein>
    <recommendedName>
        <fullName evidence="4">Cyclin N-terminal domain-containing protein</fullName>
    </recommendedName>
</protein>
<dbReference type="PROSITE" id="PS00292">
    <property type="entry name" value="CYCLINS"/>
    <property type="match status" value="1"/>
</dbReference>
<feature type="domain" description="Cyclin N-terminal" evidence="4">
    <location>
        <begin position="64"/>
        <end position="110"/>
    </location>
</feature>
<dbReference type="InterPro" id="IPR048258">
    <property type="entry name" value="Cyclins_cyclin-box"/>
</dbReference>
<dbReference type="InterPro" id="IPR006671">
    <property type="entry name" value="Cyclin_N"/>
</dbReference>
<proteinExistence type="predicted"/>
<keyword evidence="1" id="KW-0132">Cell division</keyword>
<keyword evidence="3" id="KW-0131">Cell cycle</keyword>
<dbReference type="SUPFAM" id="SSF47954">
    <property type="entry name" value="Cyclin-like"/>
    <property type="match status" value="1"/>
</dbReference>
<dbReference type="EMBL" id="AUSU01007925">
    <property type="protein sequence ID" value="EPS59976.1"/>
    <property type="molecule type" value="Genomic_DNA"/>
</dbReference>
<dbReference type="InterPro" id="IPR036915">
    <property type="entry name" value="Cyclin-like_sf"/>
</dbReference>
<evidence type="ECO:0000313" key="5">
    <source>
        <dbReference type="EMBL" id="EPS59976.1"/>
    </source>
</evidence>
<evidence type="ECO:0000256" key="2">
    <source>
        <dbReference type="ARBA" id="ARBA00023127"/>
    </source>
</evidence>
<feature type="non-terminal residue" evidence="5">
    <location>
        <position position="1"/>
    </location>
</feature>
<name>S8C6E0_9LAMI</name>
<dbReference type="OrthoDB" id="1726549at2759"/>
<feature type="non-terminal residue" evidence="5">
    <location>
        <position position="113"/>
    </location>
</feature>
<keyword evidence="6" id="KW-1185">Reference proteome</keyword>
<evidence type="ECO:0000256" key="3">
    <source>
        <dbReference type="ARBA" id="ARBA00023306"/>
    </source>
</evidence>
<dbReference type="AlphaFoldDB" id="S8C6E0"/>
<sequence>SDCFTSDLLCGEDSSVIFSDSCSDSPEYASDVDSCLPSEFEDFISGLLEEERDLYGVIASRRPHEQVDAAARTESVAWIQKVQRYYGFQPLTAYLAVNYFDRFLCSHPLPVRK</sequence>
<dbReference type="Gene3D" id="1.10.472.10">
    <property type="entry name" value="Cyclin-like"/>
    <property type="match status" value="1"/>
</dbReference>
<dbReference type="Pfam" id="PF00134">
    <property type="entry name" value="Cyclin_N"/>
    <property type="match status" value="1"/>
</dbReference>
<evidence type="ECO:0000313" key="6">
    <source>
        <dbReference type="Proteomes" id="UP000015453"/>
    </source>
</evidence>
<comment type="caution">
    <text evidence="5">The sequence shown here is derived from an EMBL/GenBank/DDBJ whole genome shotgun (WGS) entry which is preliminary data.</text>
</comment>
<gene>
    <name evidence="5" type="ORF">M569_14829</name>
</gene>
<evidence type="ECO:0000256" key="1">
    <source>
        <dbReference type="ARBA" id="ARBA00022618"/>
    </source>
</evidence>
<dbReference type="Proteomes" id="UP000015453">
    <property type="component" value="Unassembled WGS sequence"/>
</dbReference>